<dbReference type="Proteomes" id="UP000193467">
    <property type="component" value="Unassembled WGS sequence"/>
</dbReference>
<proteinExistence type="predicted"/>
<feature type="region of interest" description="Disordered" evidence="1">
    <location>
        <begin position="46"/>
        <end position="98"/>
    </location>
</feature>
<feature type="chain" id="PRO_5012508360" evidence="2">
    <location>
        <begin position="24"/>
        <end position="156"/>
    </location>
</feature>
<evidence type="ECO:0000256" key="1">
    <source>
        <dbReference type="SAM" id="MobiDB-lite"/>
    </source>
</evidence>
<keyword evidence="4" id="KW-1185">Reference proteome</keyword>
<evidence type="ECO:0000256" key="2">
    <source>
        <dbReference type="SAM" id="SignalP"/>
    </source>
</evidence>
<sequence length="156" mass="17076">MQALAFLFILSLLFSCFTVVARAQTPPGDAQQVLTTMEDQLKEHEAQIRAQEKQQAKQAESFGEREGEGMGKAQCGKKEGEGAKQSKKGKGKKSPFAGIRIPDHTFELKTTLKRDAEGHLVVPPLDEWVLVGLPGDEMSIPCCSDGGCEEEEEKEV</sequence>
<name>A0A1Y2EMP3_9BASI</name>
<evidence type="ECO:0000313" key="4">
    <source>
        <dbReference type="Proteomes" id="UP000193467"/>
    </source>
</evidence>
<gene>
    <name evidence="3" type="ORF">BCR35DRAFT_307602</name>
</gene>
<keyword evidence="2" id="KW-0732">Signal</keyword>
<feature type="compositionally biased region" description="Basic and acidic residues" evidence="1">
    <location>
        <begin position="46"/>
        <end position="55"/>
    </location>
</feature>
<reference evidence="3 4" key="1">
    <citation type="submission" date="2016-07" db="EMBL/GenBank/DDBJ databases">
        <title>Pervasive Adenine N6-methylation of Active Genes in Fungi.</title>
        <authorList>
            <consortium name="DOE Joint Genome Institute"/>
            <person name="Mondo S.J."/>
            <person name="Dannebaum R.O."/>
            <person name="Kuo R.C."/>
            <person name="Labutti K."/>
            <person name="Haridas S."/>
            <person name="Kuo A."/>
            <person name="Salamov A."/>
            <person name="Ahrendt S.R."/>
            <person name="Lipzen A."/>
            <person name="Sullivan W."/>
            <person name="Andreopoulos W.B."/>
            <person name="Clum A."/>
            <person name="Lindquist E."/>
            <person name="Daum C."/>
            <person name="Ramamoorthy G.K."/>
            <person name="Gryganskyi A."/>
            <person name="Culley D."/>
            <person name="Magnuson J.K."/>
            <person name="James T.Y."/>
            <person name="O'Malley M.A."/>
            <person name="Stajich J.E."/>
            <person name="Spatafora J.W."/>
            <person name="Visel A."/>
            <person name="Grigoriev I.V."/>
        </authorList>
    </citation>
    <scope>NUCLEOTIDE SEQUENCE [LARGE SCALE GENOMIC DNA]</scope>
    <source>
        <strain evidence="3 4">62-1032</strain>
    </source>
</reference>
<accession>A0A1Y2EMP3</accession>
<dbReference type="EMBL" id="MCGR01000051">
    <property type="protein sequence ID" value="ORY72584.1"/>
    <property type="molecule type" value="Genomic_DNA"/>
</dbReference>
<protein>
    <submittedName>
        <fullName evidence="3">Uncharacterized protein</fullName>
    </submittedName>
</protein>
<dbReference type="AlphaFoldDB" id="A0A1Y2EMP3"/>
<comment type="caution">
    <text evidence="3">The sequence shown here is derived from an EMBL/GenBank/DDBJ whole genome shotgun (WGS) entry which is preliminary data.</text>
</comment>
<evidence type="ECO:0000313" key="3">
    <source>
        <dbReference type="EMBL" id="ORY72584.1"/>
    </source>
</evidence>
<feature type="signal peptide" evidence="2">
    <location>
        <begin position="1"/>
        <end position="23"/>
    </location>
</feature>
<dbReference type="InParanoid" id="A0A1Y2EMP3"/>
<organism evidence="3 4">
    <name type="scientific">Leucosporidium creatinivorum</name>
    <dbReference type="NCBI Taxonomy" id="106004"/>
    <lineage>
        <taxon>Eukaryota</taxon>
        <taxon>Fungi</taxon>
        <taxon>Dikarya</taxon>
        <taxon>Basidiomycota</taxon>
        <taxon>Pucciniomycotina</taxon>
        <taxon>Microbotryomycetes</taxon>
        <taxon>Leucosporidiales</taxon>
        <taxon>Leucosporidium</taxon>
    </lineage>
</organism>